<keyword evidence="3 7" id="KW-0418">Kinase</keyword>
<evidence type="ECO:0000256" key="2">
    <source>
        <dbReference type="ARBA" id="ARBA00022741"/>
    </source>
</evidence>
<dbReference type="InterPro" id="IPR053149">
    <property type="entry name" value="TPK"/>
</dbReference>
<dbReference type="EC" id="2.7.6.2" evidence="5"/>
<dbReference type="SMART" id="SM00983">
    <property type="entry name" value="TPK_B1_binding"/>
    <property type="match status" value="1"/>
</dbReference>
<dbReference type="GO" id="GO:0004788">
    <property type="term" value="F:thiamine diphosphokinase activity"/>
    <property type="evidence" value="ECO:0007669"/>
    <property type="project" value="UniProtKB-UniRule"/>
</dbReference>
<evidence type="ECO:0000256" key="1">
    <source>
        <dbReference type="ARBA" id="ARBA00022679"/>
    </source>
</evidence>
<keyword evidence="2" id="KW-0547">Nucleotide-binding</keyword>
<evidence type="ECO:0000256" key="3">
    <source>
        <dbReference type="ARBA" id="ARBA00022777"/>
    </source>
</evidence>
<dbReference type="OrthoDB" id="9804377at2"/>
<dbReference type="InterPro" id="IPR007373">
    <property type="entry name" value="Thiamin_PyroPKinase_B1-bd"/>
</dbReference>
<dbReference type="STRING" id="201973.SAMN04488025_1287"/>
<dbReference type="InterPro" id="IPR007371">
    <property type="entry name" value="TPK_catalytic"/>
</dbReference>
<dbReference type="SUPFAM" id="SSF63999">
    <property type="entry name" value="Thiamin pyrophosphokinase, catalytic domain"/>
    <property type="match status" value="1"/>
</dbReference>
<dbReference type="PANTHER" id="PTHR41299:SF1">
    <property type="entry name" value="THIAMINE PYROPHOSPHOKINASE"/>
    <property type="match status" value="1"/>
</dbReference>
<dbReference type="PANTHER" id="PTHR41299">
    <property type="entry name" value="THIAMINE PYROPHOSPHOKINASE"/>
    <property type="match status" value="1"/>
</dbReference>
<dbReference type="InterPro" id="IPR036371">
    <property type="entry name" value="TPK_B1-bd_sf"/>
</dbReference>
<dbReference type="InterPro" id="IPR036759">
    <property type="entry name" value="TPK_catalytic_sf"/>
</dbReference>
<evidence type="ECO:0000313" key="7">
    <source>
        <dbReference type="EMBL" id="SFG35133.1"/>
    </source>
</evidence>
<evidence type="ECO:0000256" key="4">
    <source>
        <dbReference type="ARBA" id="ARBA00022840"/>
    </source>
</evidence>
<dbReference type="EMBL" id="FOOK01000028">
    <property type="protein sequence ID" value="SFG35133.1"/>
    <property type="molecule type" value="Genomic_DNA"/>
</dbReference>
<keyword evidence="4" id="KW-0067">ATP-binding</keyword>
<dbReference type="GO" id="GO:0006772">
    <property type="term" value="P:thiamine metabolic process"/>
    <property type="evidence" value="ECO:0007669"/>
    <property type="project" value="UniProtKB-UniRule"/>
</dbReference>
<dbReference type="Pfam" id="PF04263">
    <property type="entry name" value="TPK_catalytic"/>
    <property type="match status" value="1"/>
</dbReference>
<protein>
    <recommendedName>
        <fullName evidence="5">Thiamine diphosphokinase</fullName>
        <ecNumber evidence="5">2.7.6.2</ecNumber>
    </recommendedName>
</protein>
<reference evidence="7 8" key="1">
    <citation type="submission" date="2016-10" db="EMBL/GenBank/DDBJ databases">
        <authorList>
            <person name="de Groot N.N."/>
        </authorList>
    </citation>
    <scope>NUCLEOTIDE SEQUENCE [LARGE SCALE GENOMIC DNA]</scope>
    <source>
        <strain evidence="7 8">DSM 44945</strain>
    </source>
</reference>
<dbReference type="Pfam" id="PF04265">
    <property type="entry name" value="TPK_B1_binding"/>
    <property type="match status" value="1"/>
</dbReference>
<keyword evidence="1" id="KW-0808">Transferase</keyword>
<keyword evidence="8" id="KW-1185">Reference proteome</keyword>
<dbReference type="GO" id="GO:0009229">
    <property type="term" value="P:thiamine diphosphate biosynthetic process"/>
    <property type="evidence" value="ECO:0007669"/>
    <property type="project" value="InterPro"/>
</dbReference>
<accession>A0A1I2R517</accession>
<dbReference type="Proteomes" id="UP000198661">
    <property type="component" value="Unassembled WGS sequence"/>
</dbReference>
<dbReference type="RefSeq" id="WP_092040018.1">
    <property type="nucleotide sequence ID" value="NZ_FOOK01000028.1"/>
</dbReference>
<dbReference type="GO" id="GO:0030975">
    <property type="term" value="F:thiamine binding"/>
    <property type="evidence" value="ECO:0007669"/>
    <property type="project" value="InterPro"/>
</dbReference>
<dbReference type="GO" id="GO:0016301">
    <property type="term" value="F:kinase activity"/>
    <property type="evidence" value="ECO:0007669"/>
    <property type="project" value="UniProtKB-KW"/>
</dbReference>
<feature type="domain" description="Thiamin pyrophosphokinase thiamin-binding" evidence="6">
    <location>
        <begin position="146"/>
        <end position="211"/>
    </location>
</feature>
<evidence type="ECO:0000313" key="8">
    <source>
        <dbReference type="Proteomes" id="UP000198661"/>
    </source>
</evidence>
<organism evidence="7 8">
    <name type="scientific">Planifilum fulgidum</name>
    <dbReference type="NCBI Taxonomy" id="201973"/>
    <lineage>
        <taxon>Bacteria</taxon>
        <taxon>Bacillati</taxon>
        <taxon>Bacillota</taxon>
        <taxon>Bacilli</taxon>
        <taxon>Bacillales</taxon>
        <taxon>Thermoactinomycetaceae</taxon>
        <taxon>Planifilum</taxon>
    </lineage>
</organism>
<dbReference type="SUPFAM" id="SSF63862">
    <property type="entry name" value="Thiamin pyrophosphokinase, substrate-binding domain"/>
    <property type="match status" value="1"/>
</dbReference>
<dbReference type="Gene3D" id="3.40.50.10240">
    <property type="entry name" value="Thiamin pyrophosphokinase, catalytic domain"/>
    <property type="match status" value="1"/>
</dbReference>
<name>A0A1I2R517_9BACL</name>
<sequence>MQPRSSGRVVIVTGGGVDAEDLEEIRPREDFLIGVDGGLHALLEAGLLPHLAVGDFDSAGLEMHEKLARMGVPTEKLPAEKDVTDTHFAVMEALKRRPESVLLLGAVGTRIDHTLSNLFLLETVEREGVRGEIRNRHNRIRLLRGGSLRVRKSRYRYLSLLPLSDTVSGVTLTGFRYPLTEAVLRRSDSLGVSNELVEEEGEIRLRSGMLFVIESRD</sequence>
<dbReference type="InterPro" id="IPR006282">
    <property type="entry name" value="Thi_PPkinase"/>
</dbReference>
<dbReference type="CDD" id="cd07995">
    <property type="entry name" value="TPK"/>
    <property type="match status" value="1"/>
</dbReference>
<evidence type="ECO:0000259" key="6">
    <source>
        <dbReference type="SMART" id="SM00983"/>
    </source>
</evidence>
<proteinExistence type="predicted"/>
<dbReference type="NCBIfam" id="TIGR01378">
    <property type="entry name" value="thi_PPkinase"/>
    <property type="match status" value="1"/>
</dbReference>
<dbReference type="GO" id="GO:0005524">
    <property type="term" value="F:ATP binding"/>
    <property type="evidence" value="ECO:0007669"/>
    <property type="project" value="UniProtKB-KW"/>
</dbReference>
<gene>
    <name evidence="7" type="ORF">SAMN04488025_1287</name>
</gene>
<evidence type="ECO:0000256" key="5">
    <source>
        <dbReference type="NCBIfam" id="TIGR01378"/>
    </source>
</evidence>
<dbReference type="AlphaFoldDB" id="A0A1I2R517"/>